<name>A0ABR6SH76_ANAVA</name>
<evidence type="ECO:0000313" key="2">
    <source>
        <dbReference type="EMBL" id="MBC1305740.1"/>
    </source>
</evidence>
<sequence length="262" mass="29778">MGWKAIARSAMGTSHQIQKISCQDYGCYHIFNDVIVGVVSDGAGSAKYSDIGSKLAVKTVIKCFSEINKFPNKQEELEKKFSQPLSTPEVEQFFIKVVAQVLQELENHANNENYSINDLACTLLVFIATPYWLAAMQIGDGFIVVRLQDSDYQLLFEPDKGEFANETTFLTSKDVIKEMQIKVISGEQSFISASTDGLEKVAIRLRDWQPFTPFFKPLEEYLQETANPESEDHYLVNFLNSERLNTRTDDDKTLLLCLFNRK</sequence>
<keyword evidence="3" id="KW-1185">Reference proteome</keyword>
<geneLocation type="plasmid" evidence="2">
    <name>pN2B-A</name>
</geneLocation>
<dbReference type="SUPFAM" id="SSF81606">
    <property type="entry name" value="PP2C-like"/>
    <property type="match status" value="1"/>
</dbReference>
<keyword evidence="2" id="KW-0614">Plasmid</keyword>
<dbReference type="GeneID" id="58727036"/>
<evidence type="ECO:0000313" key="3">
    <source>
        <dbReference type="Proteomes" id="UP000570851"/>
    </source>
</evidence>
<proteinExistence type="predicted"/>
<feature type="domain" description="PPM-type phosphatase" evidence="1">
    <location>
        <begin position="12"/>
        <end position="239"/>
    </location>
</feature>
<dbReference type="Proteomes" id="UP000570851">
    <property type="component" value="Unassembled WGS sequence"/>
</dbReference>
<comment type="caution">
    <text evidence="2">The sequence shown here is derived from an EMBL/GenBank/DDBJ whole genome shotgun (WGS) entry which is preliminary data.</text>
</comment>
<dbReference type="InterPro" id="IPR036457">
    <property type="entry name" value="PPM-type-like_dom_sf"/>
</dbReference>
<organism evidence="2 3">
    <name type="scientific">Trichormus variabilis N2B</name>
    <dbReference type="NCBI Taxonomy" id="2681315"/>
    <lineage>
        <taxon>Bacteria</taxon>
        <taxon>Bacillati</taxon>
        <taxon>Cyanobacteriota</taxon>
        <taxon>Cyanophyceae</taxon>
        <taxon>Nostocales</taxon>
        <taxon>Nostocaceae</taxon>
        <taxon>Trichormus</taxon>
    </lineage>
</organism>
<dbReference type="Gene3D" id="3.60.40.10">
    <property type="entry name" value="PPM-type phosphatase domain"/>
    <property type="match status" value="1"/>
</dbReference>
<gene>
    <name evidence="2" type="ORF">GNE12_28045</name>
</gene>
<protein>
    <submittedName>
        <fullName evidence="2">Protein phosphatase 2C domain-containing protein</fullName>
    </submittedName>
</protein>
<dbReference type="RefSeq" id="WP_011316428.1">
    <property type="nucleotide sequence ID" value="NZ_JACKZP010000280.1"/>
</dbReference>
<dbReference type="Pfam" id="PF13672">
    <property type="entry name" value="PP2C_2"/>
    <property type="match status" value="1"/>
</dbReference>
<accession>A0ABR6SH76</accession>
<evidence type="ECO:0000259" key="1">
    <source>
        <dbReference type="Pfam" id="PF13672"/>
    </source>
</evidence>
<dbReference type="EMBL" id="JACKZP010000280">
    <property type="protein sequence ID" value="MBC1305740.1"/>
    <property type="molecule type" value="Genomic_DNA"/>
</dbReference>
<dbReference type="InterPro" id="IPR001932">
    <property type="entry name" value="PPM-type_phosphatase-like_dom"/>
</dbReference>
<reference evidence="2 3" key="1">
    <citation type="submission" date="2019-11" db="EMBL/GenBank/DDBJ databases">
        <title>Comparison of genomes from free-living endosymbiotic cyanobacteria isolated from Azolla.</title>
        <authorList>
            <person name="Thiel T."/>
            <person name="Pratte B."/>
        </authorList>
    </citation>
    <scope>NUCLEOTIDE SEQUENCE [LARGE SCALE GENOMIC DNA]</scope>
    <source>
        <strain evidence="2 3">N2B</strain>
        <plasmid evidence="2">pN2B-A</plasmid>
    </source>
</reference>